<keyword evidence="14" id="KW-0472">Membrane</keyword>
<dbReference type="EC" id="3.2.1.1" evidence="4"/>
<dbReference type="Proteomes" id="UP001597391">
    <property type="component" value="Unassembled WGS sequence"/>
</dbReference>
<keyword evidence="9" id="KW-0119">Carbohydrate metabolism</keyword>
<evidence type="ECO:0000256" key="13">
    <source>
        <dbReference type="SAM" id="MobiDB-lite"/>
    </source>
</evidence>
<comment type="similarity">
    <text evidence="3 12">Belongs to the glycosyl hydrolase 13 family.</text>
</comment>
<dbReference type="SUPFAM" id="SSF51011">
    <property type="entry name" value="Glycosyl hydrolase domain"/>
    <property type="match status" value="1"/>
</dbReference>
<comment type="cofactor">
    <cofactor evidence="2">
        <name>Ca(2+)</name>
        <dbReference type="ChEBI" id="CHEBI:29108"/>
    </cofactor>
</comment>
<dbReference type="InterPro" id="IPR006047">
    <property type="entry name" value="GH13_cat_dom"/>
</dbReference>
<evidence type="ECO:0000256" key="4">
    <source>
        <dbReference type="ARBA" id="ARBA00012595"/>
    </source>
</evidence>
<dbReference type="Gene3D" id="3.20.20.80">
    <property type="entry name" value="Glycosidases"/>
    <property type="match status" value="1"/>
</dbReference>
<evidence type="ECO:0000259" key="18">
    <source>
        <dbReference type="SMART" id="SM01066"/>
    </source>
</evidence>
<dbReference type="SMART" id="SM01066">
    <property type="entry name" value="CBM_25"/>
    <property type="match status" value="3"/>
</dbReference>
<organism evidence="19 20">
    <name type="scientific">Populibacterium corticicola</name>
    <dbReference type="NCBI Taxonomy" id="1812826"/>
    <lineage>
        <taxon>Bacteria</taxon>
        <taxon>Bacillati</taxon>
        <taxon>Actinomycetota</taxon>
        <taxon>Actinomycetes</taxon>
        <taxon>Micrococcales</taxon>
        <taxon>Jonesiaceae</taxon>
        <taxon>Populibacterium</taxon>
    </lineage>
</organism>
<dbReference type="Pfam" id="PF03423">
    <property type="entry name" value="CBM_25"/>
    <property type="match status" value="2"/>
</dbReference>
<feature type="compositionally biased region" description="Gly residues" evidence="13">
    <location>
        <begin position="879"/>
        <end position="904"/>
    </location>
</feature>
<keyword evidence="7" id="KW-0378">Hydrolase</keyword>
<dbReference type="Pfam" id="PF02806">
    <property type="entry name" value="Alpha-amylase_C"/>
    <property type="match status" value="1"/>
</dbReference>
<feature type="compositionally biased region" description="Gly residues" evidence="13">
    <location>
        <begin position="853"/>
        <end position="871"/>
    </location>
</feature>
<evidence type="ECO:0000256" key="2">
    <source>
        <dbReference type="ARBA" id="ARBA00001913"/>
    </source>
</evidence>
<reference evidence="20" key="1">
    <citation type="journal article" date="2019" name="Int. J. Syst. Evol. Microbiol.">
        <title>The Global Catalogue of Microorganisms (GCM) 10K type strain sequencing project: providing services to taxonomists for standard genome sequencing and annotation.</title>
        <authorList>
            <consortium name="The Broad Institute Genomics Platform"/>
            <consortium name="The Broad Institute Genome Sequencing Center for Infectious Disease"/>
            <person name="Wu L."/>
            <person name="Ma J."/>
        </authorList>
    </citation>
    <scope>NUCLEOTIDE SEQUENCE [LARGE SCALE GENOMIC DNA]</scope>
    <source>
        <strain evidence="20">KCTC 33576</strain>
    </source>
</reference>
<dbReference type="SMART" id="SM00632">
    <property type="entry name" value="Aamy_C"/>
    <property type="match status" value="1"/>
</dbReference>
<evidence type="ECO:0000256" key="8">
    <source>
        <dbReference type="ARBA" id="ARBA00022837"/>
    </source>
</evidence>
<evidence type="ECO:0000256" key="15">
    <source>
        <dbReference type="SAM" id="SignalP"/>
    </source>
</evidence>
<feature type="domain" description="Carbohydrate binding module family 25" evidence="18">
    <location>
        <begin position="633"/>
        <end position="712"/>
    </location>
</feature>
<dbReference type="InterPro" id="IPR006048">
    <property type="entry name" value="A-amylase/branching_C"/>
</dbReference>
<keyword evidence="6" id="KW-0479">Metal-binding</keyword>
<keyword evidence="14" id="KW-0812">Transmembrane</keyword>
<protein>
    <recommendedName>
        <fullName evidence="5">Alpha-amylase</fullName>
        <ecNumber evidence="4">3.2.1.1</ecNumber>
    </recommendedName>
    <alternativeName>
        <fullName evidence="11">1,4-alpha-D-glucan glucanohydrolase</fullName>
    </alternativeName>
</protein>
<keyword evidence="15" id="KW-0732">Signal</keyword>
<comment type="catalytic activity">
    <reaction evidence="1">
        <text>Endohydrolysis of (1-&gt;4)-alpha-D-glucosidic linkages in polysaccharides containing three or more (1-&gt;4)-alpha-linked D-glucose units.</text>
        <dbReference type="EC" id="3.2.1.1"/>
    </reaction>
</comment>
<keyword evidence="10" id="KW-0326">Glycosidase</keyword>
<evidence type="ECO:0000256" key="12">
    <source>
        <dbReference type="RuleBase" id="RU003615"/>
    </source>
</evidence>
<gene>
    <name evidence="19" type="ORF">ACFSYH_11900</name>
</gene>
<evidence type="ECO:0000256" key="6">
    <source>
        <dbReference type="ARBA" id="ARBA00022723"/>
    </source>
</evidence>
<dbReference type="InterPro" id="IPR006046">
    <property type="entry name" value="Alpha_amylase"/>
</dbReference>
<feature type="signal peptide" evidence="15">
    <location>
        <begin position="1"/>
        <end position="35"/>
    </location>
</feature>
<feature type="domain" description="Carbohydrate binding module family 25" evidence="18">
    <location>
        <begin position="748"/>
        <end position="821"/>
    </location>
</feature>
<keyword evidence="20" id="KW-1185">Reference proteome</keyword>
<sequence>MRATRSVAQPGLRTRLKAIAVTAVLSLAFTSQAAAAVPTPPTISAASTAVQTLTGGKAGLAAGRIAMHTTPNDQGDNAILNMFQWTWNSIAAECTNVIGPAGFAYVQVSPPQEHIIGVLGAQGAPWWTSYQPVSYKVESKLGTRAEFATMVQTCRDAGVGIIADAVINHMTGQTEPGIGWAGTEYSEENYPGPEGGYGPQDFNECKTEISNYGDRHDVQNCRLVGLQDLATGSDYVQQEIADYLDDLASLGVAGYRIDAAKHMPATDLEAIKSKTTAAKNLYWVHEVIGSGGEPIQPVEYLGSGDSHEFNYGRTLQRAFNGRISTLQRLATNQDLLEGYRAGVFVDNHDTERNRETLSYHAGNKYLLANVFLFSYPYGSPSAYTGYEFEHANGGHDIGAPQDTVGKVLDAECSDGAFTCIHREPEIANMVGFYNDVRATGLNNWQTLDGGNVVGYGRGEQGFVVLNNTNASVNHTFTTSLPQGSYCNVIAARDLTDCDETFTVGADGSVDITAAAGKSVVLWTKHSTRTGDPVYANTTTTVYFHKYSGWAEAYLHHNASGGWTQAPGDQMSEVCEGWYAVTVPTTGPFVGVLTNGAGDWNNPMGGGNYNISGEHVTLSHGVAVDANPCGSTDSQNIVVYYRVNPAWTTHNIHYGHGIKGWTAVPGERMSPACEGWVRKTIATDGDELEFVFNNGGDTWDNPDGGGNYSTYGPVVAVDNKVMTEGNPCAGQEELPEEEEEPVIPEAPEYDTVRVFLAARDGWATHNLHYGAGSEWTAVPGTPMDVACEGWYGLEIDARTGLNGVFNNGAASNDGLEWLNTAGGGNFTFDAPVVAVATDLSVSQQDPCIDDDTPGSGGNDGSDGGGSGTGNGTDGNTNSGTGTGSSGSDTGGNSGTGNNSAGGGEGPDVTDNGAGVADDDVTDSSQSDQNNAQTDETDRGVAGDALTTDEDQDEAGELSKTGTTLTVFVLTLSAVLLAAGIAAIVAARRMHTTSQ</sequence>
<dbReference type="PANTHER" id="PTHR43447">
    <property type="entry name" value="ALPHA-AMYLASE"/>
    <property type="match status" value="1"/>
</dbReference>
<evidence type="ECO:0000256" key="5">
    <source>
        <dbReference type="ARBA" id="ARBA00017303"/>
    </source>
</evidence>
<dbReference type="SUPFAM" id="SSF51445">
    <property type="entry name" value="(Trans)glycosidases"/>
    <property type="match status" value="1"/>
</dbReference>
<proteinExistence type="inferred from homology"/>
<feature type="compositionally biased region" description="Acidic residues" evidence="13">
    <location>
        <begin position="945"/>
        <end position="954"/>
    </location>
</feature>
<dbReference type="InterPro" id="IPR005085">
    <property type="entry name" value="CBM25"/>
</dbReference>
<dbReference type="InterPro" id="IPR013783">
    <property type="entry name" value="Ig-like_fold"/>
</dbReference>
<dbReference type="InterPro" id="IPR013780">
    <property type="entry name" value="Glyco_hydro_b"/>
</dbReference>
<dbReference type="Gene3D" id="2.60.40.1180">
    <property type="entry name" value="Golgi alpha-mannosidase II"/>
    <property type="match status" value="1"/>
</dbReference>
<dbReference type="EMBL" id="JBHUOP010000005">
    <property type="protein sequence ID" value="MFD2841266.1"/>
    <property type="molecule type" value="Genomic_DNA"/>
</dbReference>
<comment type="caution">
    <text evidence="19">The sequence shown here is derived from an EMBL/GenBank/DDBJ whole genome shotgun (WGS) entry which is preliminary data.</text>
</comment>
<feature type="transmembrane region" description="Helical" evidence="14">
    <location>
        <begin position="963"/>
        <end position="985"/>
    </location>
</feature>
<evidence type="ECO:0000256" key="14">
    <source>
        <dbReference type="SAM" id="Phobius"/>
    </source>
</evidence>
<evidence type="ECO:0000256" key="11">
    <source>
        <dbReference type="ARBA" id="ARBA00030238"/>
    </source>
</evidence>
<evidence type="ECO:0000259" key="17">
    <source>
        <dbReference type="SMART" id="SM00642"/>
    </source>
</evidence>
<evidence type="ECO:0000256" key="9">
    <source>
        <dbReference type="ARBA" id="ARBA00023277"/>
    </source>
</evidence>
<dbReference type="InterPro" id="IPR031319">
    <property type="entry name" value="A-amylase_C"/>
</dbReference>
<keyword evidence="8" id="KW-0106">Calcium</keyword>
<evidence type="ECO:0000256" key="1">
    <source>
        <dbReference type="ARBA" id="ARBA00000548"/>
    </source>
</evidence>
<keyword evidence="14" id="KW-1133">Transmembrane helix</keyword>
<evidence type="ECO:0000256" key="7">
    <source>
        <dbReference type="ARBA" id="ARBA00022801"/>
    </source>
</evidence>
<feature type="region of interest" description="Disordered" evidence="13">
    <location>
        <begin position="842"/>
        <end position="956"/>
    </location>
</feature>
<evidence type="ECO:0000256" key="3">
    <source>
        <dbReference type="ARBA" id="ARBA00008061"/>
    </source>
</evidence>
<accession>A0ABW5XFL0</accession>
<feature type="domain" description="Glycosyl hydrolase family 13 catalytic" evidence="17">
    <location>
        <begin position="77"/>
        <end position="433"/>
    </location>
</feature>
<feature type="domain" description="Carbohydrate binding module family 25" evidence="18">
    <location>
        <begin position="536"/>
        <end position="613"/>
    </location>
</feature>
<evidence type="ECO:0000313" key="19">
    <source>
        <dbReference type="EMBL" id="MFD2841266.1"/>
    </source>
</evidence>
<dbReference type="Gene3D" id="2.60.40.10">
    <property type="entry name" value="Immunoglobulins"/>
    <property type="match status" value="3"/>
</dbReference>
<name>A0ABW5XFL0_9MICO</name>
<evidence type="ECO:0000256" key="10">
    <source>
        <dbReference type="ARBA" id="ARBA00023295"/>
    </source>
</evidence>
<dbReference type="Pfam" id="PF00128">
    <property type="entry name" value="Alpha-amylase"/>
    <property type="match status" value="1"/>
</dbReference>
<evidence type="ECO:0000313" key="20">
    <source>
        <dbReference type="Proteomes" id="UP001597391"/>
    </source>
</evidence>
<dbReference type="PRINTS" id="PR00110">
    <property type="entry name" value="ALPHAAMYLASE"/>
</dbReference>
<dbReference type="RefSeq" id="WP_377467212.1">
    <property type="nucleotide sequence ID" value="NZ_JBHUOP010000005.1"/>
</dbReference>
<dbReference type="InterPro" id="IPR017853">
    <property type="entry name" value="GH"/>
</dbReference>
<dbReference type="CDD" id="cd11317">
    <property type="entry name" value="AmyAc_bac_euk_AmyA"/>
    <property type="match status" value="1"/>
</dbReference>
<feature type="chain" id="PRO_5046715963" description="Alpha-amylase" evidence="15">
    <location>
        <begin position="36"/>
        <end position="993"/>
    </location>
</feature>
<evidence type="ECO:0000259" key="16">
    <source>
        <dbReference type="SMART" id="SM00632"/>
    </source>
</evidence>
<dbReference type="SMART" id="SM00642">
    <property type="entry name" value="Aamy"/>
    <property type="match status" value="1"/>
</dbReference>
<feature type="domain" description="Alpha-amylase C-terminal" evidence="16">
    <location>
        <begin position="442"/>
        <end position="526"/>
    </location>
</feature>